<dbReference type="HAMAP" id="MF_00171">
    <property type="entry name" value="TruA"/>
    <property type="match status" value="1"/>
</dbReference>
<evidence type="ECO:0000256" key="5">
    <source>
        <dbReference type="PIRSR" id="PIRSR001430-1"/>
    </source>
</evidence>
<evidence type="ECO:0000256" key="1">
    <source>
        <dbReference type="ARBA" id="ARBA00009375"/>
    </source>
</evidence>
<comment type="function">
    <text evidence="4">Formation of pseudouridine at positions 38, 39 and 40 in the anticodon stem and loop of transfer RNAs.</text>
</comment>
<feature type="domain" description="Pseudouridine synthase I TruA alpha/beta" evidence="8">
    <location>
        <begin position="8"/>
        <end position="102"/>
    </location>
</feature>
<dbReference type="Pfam" id="PF01416">
    <property type="entry name" value="PseudoU_synth_1"/>
    <property type="match status" value="2"/>
</dbReference>
<dbReference type="GO" id="GO:0003723">
    <property type="term" value="F:RNA binding"/>
    <property type="evidence" value="ECO:0007669"/>
    <property type="project" value="InterPro"/>
</dbReference>
<dbReference type="PIRSF" id="PIRSF001430">
    <property type="entry name" value="tRNA_psdUrid_synth"/>
    <property type="match status" value="1"/>
</dbReference>
<evidence type="ECO:0000256" key="3">
    <source>
        <dbReference type="ARBA" id="ARBA00023235"/>
    </source>
</evidence>
<gene>
    <name evidence="4 9" type="primary">truA</name>
    <name evidence="9" type="ORF">H1191_16650</name>
</gene>
<dbReference type="EC" id="5.4.99.12" evidence="4"/>
<keyword evidence="3 4" id="KW-0413">Isomerase</keyword>
<dbReference type="InterPro" id="IPR020094">
    <property type="entry name" value="TruA/RsuA/RluB/E/F_N"/>
</dbReference>
<dbReference type="InterPro" id="IPR020095">
    <property type="entry name" value="PsdUridine_synth_TruA_C"/>
</dbReference>
<reference evidence="9 10" key="1">
    <citation type="submission" date="2020-07" db="EMBL/GenBank/DDBJ databases">
        <authorList>
            <person name="Feng H."/>
        </authorList>
    </citation>
    <scope>NUCLEOTIDE SEQUENCE [LARGE SCALE GENOMIC DNA]</scope>
    <source>
        <strain evidence="10">s-10</strain>
    </source>
</reference>
<dbReference type="GO" id="GO:0031119">
    <property type="term" value="P:tRNA pseudouridine synthesis"/>
    <property type="evidence" value="ECO:0007669"/>
    <property type="project" value="UniProtKB-UniRule"/>
</dbReference>
<dbReference type="Gene3D" id="3.30.70.660">
    <property type="entry name" value="Pseudouridine synthase I, catalytic domain, C-terminal subdomain"/>
    <property type="match status" value="1"/>
</dbReference>
<dbReference type="PANTHER" id="PTHR11142:SF0">
    <property type="entry name" value="TRNA PSEUDOURIDINE SYNTHASE-LIKE 1"/>
    <property type="match status" value="1"/>
</dbReference>
<dbReference type="Proteomes" id="UP000535491">
    <property type="component" value="Unassembled WGS sequence"/>
</dbReference>
<dbReference type="InterPro" id="IPR020097">
    <property type="entry name" value="PsdUridine_synth_TruA_a/b_dom"/>
</dbReference>
<evidence type="ECO:0000256" key="4">
    <source>
        <dbReference type="HAMAP-Rule" id="MF_00171"/>
    </source>
</evidence>
<dbReference type="SUPFAM" id="SSF55120">
    <property type="entry name" value="Pseudouridine synthase"/>
    <property type="match status" value="1"/>
</dbReference>
<evidence type="ECO:0000313" key="9">
    <source>
        <dbReference type="EMBL" id="MBA4495921.1"/>
    </source>
</evidence>
<dbReference type="GO" id="GO:0160147">
    <property type="term" value="F:tRNA pseudouridine(38-40) synthase activity"/>
    <property type="evidence" value="ECO:0007669"/>
    <property type="project" value="UniProtKB-EC"/>
</dbReference>
<name>A0A7W1WTR7_9BACL</name>
<dbReference type="EMBL" id="JACEIQ010000020">
    <property type="protein sequence ID" value="MBA4495921.1"/>
    <property type="molecule type" value="Genomic_DNA"/>
</dbReference>
<dbReference type="CDD" id="cd02570">
    <property type="entry name" value="PseudoU_synth_EcTruA"/>
    <property type="match status" value="1"/>
</dbReference>
<feature type="binding site" evidence="4 6">
    <location>
        <position position="110"/>
    </location>
    <ligand>
        <name>substrate</name>
    </ligand>
</feature>
<dbReference type="NCBIfam" id="TIGR00071">
    <property type="entry name" value="hisT_truA"/>
    <property type="match status" value="1"/>
</dbReference>
<dbReference type="FunFam" id="3.30.70.580:FF:000001">
    <property type="entry name" value="tRNA pseudouridine synthase A"/>
    <property type="match status" value="1"/>
</dbReference>
<proteinExistence type="inferred from homology"/>
<comment type="catalytic activity">
    <reaction evidence="4 7">
        <text>uridine(38/39/40) in tRNA = pseudouridine(38/39/40) in tRNA</text>
        <dbReference type="Rhea" id="RHEA:22376"/>
        <dbReference type="Rhea" id="RHEA-COMP:10085"/>
        <dbReference type="Rhea" id="RHEA-COMP:10087"/>
        <dbReference type="ChEBI" id="CHEBI:65314"/>
        <dbReference type="ChEBI" id="CHEBI:65315"/>
        <dbReference type="EC" id="5.4.99.12"/>
    </reaction>
</comment>
<comment type="caution">
    <text evidence="4">Lacks conserved residue(s) required for the propagation of feature annotation.</text>
</comment>
<protein>
    <recommendedName>
        <fullName evidence="4">tRNA pseudouridine synthase A</fullName>
        <ecNumber evidence="4">5.4.99.12</ecNumber>
    </recommendedName>
    <alternativeName>
        <fullName evidence="4">tRNA pseudouridine(38-40) synthase</fullName>
    </alternativeName>
    <alternativeName>
        <fullName evidence="4">tRNA pseudouridylate synthase I</fullName>
    </alternativeName>
    <alternativeName>
        <fullName evidence="4">tRNA-uridine isomerase I</fullName>
    </alternativeName>
</protein>
<evidence type="ECO:0000259" key="8">
    <source>
        <dbReference type="Pfam" id="PF01416"/>
    </source>
</evidence>
<feature type="active site" description="Nucleophile" evidence="4 5">
    <location>
        <position position="52"/>
    </location>
</feature>
<comment type="caution">
    <text evidence="9">The sequence shown here is derived from an EMBL/GenBank/DDBJ whole genome shotgun (WGS) entry which is preliminary data.</text>
</comment>
<evidence type="ECO:0000256" key="7">
    <source>
        <dbReference type="RuleBase" id="RU003792"/>
    </source>
</evidence>
<feature type="domain" description="Pseudouridine synthase I TruA alpha/beta" evidence="8">
    <location>
        <begin position="143"/>
        <end position="244"/>
    </location>
</feature>
<keyword evidence="2 4" id="KW-0819">tRNA processing</keyword>
<dbReference type="Gene3D" id="3.30.70.580">
    <property type="entry name" value="Pseudouridine synthase I, catalytic domain, N-terminal subdomain"/>
    <property type="match status" value="1"/>
</dbReference>
<sequence>MRKIKLVIAYDGTDFSGFQAQPGERTIQGTLEEALSALTGEEIRIYGSGRTDAGVHALGQVCHFSTSSPIPVEKYPYILRRMLPRDIVVISCAEVDFDFHARKSAYWKTYRYQIDTNPVPDLFMRRFRTHLPFPVDLSSMQAAADRFLGTHDFTSFCSTKTFVTDKVRTIYQCRVKQESGGFSIEVTGSGFLYNMVRIIAGTLYEVGRGQRSAGDISDILAERDRTLAGPTFPPEGLLLVEVGYQPWEGI</sequence>
<evidence type="ECO:0000256" key="6">
    <source>
        <dbReference type="PIRSR" id="PIRSR001430-2"/>
    </source>
</evidence>
<dbReference type="InterPro" id="IPR020103">
    <property type="entry name" value="PsdUridine_synth_cat_dom_sf"/>
</dbReference>
<dbReference type="AlphaFoldDB" id="A0A7W1WTR7"/>
<accession>A0A7W1WTR7</accession>
<dbReference type="InterPro" id="IPR001406">
    <property type="entry name" value="PsdUridine_synth_TruA"/>
</dbReference>
<evidence type="ECO:0000256" key="2">
    <source>
        <dbReference type="ARBA" id="ARBA00022694"/>
    </source>
</evidence>
<organism evidence="9 10">
    <name type="scientific">Paenactinomyces guangxiensis</name>
    <dbReference type="NCBI Taxonomy" id="1490290"/>
    <lineage>
        <taxon>Bacteria</taxon>
        <taxon>Bacillati</taxon>
        <taxon>Bacillota</taxon>
        <taxon>Bacilli</taxon>
        <taxon>Bacillales</taxon>
        <taxon>Thermoactinomycetaceae</taxon>
        <taxon>Paenactinomyces</taxon>
    </lineage>
</organism>
<comment type="subunit">
    <text evidence="4">Homodimer.</text>
</comment>
<comment type="similarity">
    <text evidence="1 4 7">Belongs to the tRNA pseudouridine synthase TruA family.</text>
</comment>
<evidence type="ECO:0000313" key="10">
    <source>
        <dbReference type="Proteomes" id="UP000535491"/>
    </source>
</evidence>
<keyword evidence="10" id="KW-1185">Reference proteome</keyword>
<dbReference type="PANTHER" id="PTHR11142">
    <property type="entry name" value="PSEUDOURIDYLATE SYNTHASE"/>
    <property type="match status" value="1"/>
</dbReference>
<dbReference type="RefSeq" id="WP_181753859.1">
    <property type="nucleotide sequence ID" value="NZ_JACEIQ010000020.1"/>
</dbReference>